<evidence type="ECO:0000313" key="2">
    <source>
        <dbReference type="Proteomes" id="UP000011185"/>
    </source>
</evidence>
<protein>
    <submittedName>
        <fullName evidence="1">Uncharacterized protein</fullName>
    </submittedName>
</protein>
<sequence>MPILSTTLPLVPTSVKLSFLVRNVVNNTLQSLNEHLDIVNREDLRDYLVHKSKVFKMLAYIDVLKHYRQRKRPPQIADELADWFEEMKMLFCAKCDFRSALSIHFYGYGGVVSNALLEALRDEENGGNAAAERDTLVYTGKRCDNSTSRQVGRADDLSAIDTLIRIYLTKEDVSIFAAVEIQNGVLTLTSEHVTFKLTLCGTHTSPTWTILSPPNVNLPFRLLPVYVKKIGVINRQKRIFEKYKNIAVGTFYDFEIRVFEEITLKIKGGAGVMRAFGEKVGGGLDMNWYVRWIEKWFIGEISNRYEYLKMRYRLWFVIGEGLHLVEQNESAEQAQKDPGGPEGKHFGATSAFYGNDEDGHVTFKSLKEFRRYFVNHERHPFYTALLSVARMNNISFVKNYQEKDFGPRNVFLRRDSNFVCVRCDDDGHRIFVGRNVKYNLLRYIELGMVYNTKDKGAGGTLSLNELEDNFSDLNVRSGCFLTNTADNRHAISLSHVKYFLRDIDLLMMVNDILYLQETSITVSNEIKFVYHLDRYKFKIRIKSDENSRVGKAAQPDDYDQSDQNKKQDEALEMHRAFTRKKFAARIAVNNQNMAEIKMYEISNLLNYLTISILGDKLGKYGIKGAFETVRDRSVLSFMFYNLNIKVVYDGKLSIQCTNTLLVDLLKRCLTVDLISHLRALKLVLKENLVPISFNSNYLLFKYGKRIVFKYYGERYYCALNGGYKIVDEKIVSRMKNMEIGCKMDKIWKCLHAYGKRIGKHTYTWDDAEDAAEECAFVFVTEVGEFRVYKQRKNIILRFTRCELKDEQKIILEKLFYNIFNFENYFTKYMDVLVHRSKAVNVIENLSNA</sequence>
<dbReference type="InParanoid" id="L7JY51"/>
<proteinExistence type="predicted"/>
<dbReference type="HOGENOM" id="CLU_336216_0_0_1"/>
<name>L7JY51_TRAHO</name>
<organism evidence="1 2">
    <name type="scientific">Trachipleistophora hominis</name>
    <name type="common">Microsporidian parasite</name>
    <dbReference type="NCBI Taxonomy" id="72359"/>
    <lineage>
        <taxon>Eukaryota</taxon>
        <taxon>Fungi</taxon>
        <taxon>Fungi incertae sedis</taxon>
        <taxon>Microsporidia</taxon>
        <taxon>Pleistophoridae</taxon>
        <taxon>Trachipleistophora</taxon>
    </lineage>
</organism>
<reference evidence="1 2" key="1">
    <citation type="journal article" date="2012" name="PLoS Pathog.">
        <title>The genome of the obligate intracellular parasite Trachipleistophora hominis: new insights into microsporidian genome dynamics and reductive evolution.</title>
        <authorList>
            <person name="Heinz E."/>
            <person name="Williams T.A."/>
            <person name="Nakjang S."/>
            <person name="Noel C.J."/>
            <person name="Swan D.C."/>
            <person name="Goldberg A.V."/>
            <person name="Harris S.R."/>
            <person name="Weinmaier T."/>
            <person name="Markert S."/>
            <person name="Becher D."/>
            <person name="Bernhardt J."/>
            <person name="Dagan T."/>
            <person name="Hacker C."/>
            <person name="Lucocq J.M."/>
            <person name="Schweder T."/>
            <person name="Rattei T."/>
            <person name="Hall N."/>
            <person name="Hirt R.P."/>
            <person name="Embley T.M."/>
        </authorList>
    </citation>
    <scope>NUCLEOTIDE SEQUENCE [LARGE SCALE GENOMIC DNA]</scope>
</reference>
<dbReference type="AlphaFoldDB" id="L7JY51"/>
<dbReference type="OrthoDB" id="2191774at2759"/>
<gene>
    <name evidence="1" type="ORF">THOM_0786</name>
</gene>
<keyword evidence="2" id="KW-1185">Reference proteome</keyword>
<dbReference type="Proteomes" id="UP000011185">
    <property type="component" value="Unassembled WGS sequence"/>
</dbReference>
<dbReference type="EMBL" id="JH993859">
    <property type="protein sequence ID" value="ELQ76225.1"/>
    <property type="molecule type" value="Genomic_DNA"/>
</dbReference>
<accession>L7JY51</accession>
<evidence type="ECO:0000313" key="1">
    <source>
        <dbReference type="EMBL" id="ELQ76225.1"/>
    </source>
</evidence>
<dbReference type="VEuPathDB" id="MicrosporidiaDB:THOM_0786"/>
<dbReference type="OMA" id="ADWFEEM"/>